<evidence type="ECO:0000313" key="3">
    <source>
        <dbReference type="Proteomes" id="UP001500909"/>
    </source>
</evidence>
<evidence type="ECO:0000256" key="1">
    <source>
        <dbReference type="SAM" id="SignalP"/>
    </source>
</evidence>
<evidence type="ECO:0008006" key="4">
    <source>
        <dbReference type="Google" id="ProtNLM"/>
    </source>
</evidence>
<comment type="caution">
    <text evidence="2">The sequence shown here is derived from an EMBL/GenBank/DDBJ whole genome shotgun (WGS) entry which is preliminary data.</text>
</comment>
<proteinExistence type="predicted"/>
<gene>
    <name evidence="2" type="ORF">GCM10010361_41270</name>
</gene>
<feature type="chain" id="PRO_5047005826" description="DM13 domain-containing protein" evidence="1">
    <location>
        <begin position="22"/>
        <end position="113"/>
    </location>
</feature>
<sequence>MAVAGTAALTMVGMSAATASAGTPASIRISGGGVYWYDGSDTFSVSDYKADGYAIEGELMLNSGKTYTLEARGGKNDHVEKHINIAEGRDITLRLCYWNAVDNECTSTAHGKA</sequence>
<reference evidence="3" key="1">
    <citation type="journal article" date="2019" name="Int. J. Syst. Evol. Microbiol.">
        <title>The Global Catalogue of Microorganisms (GCM) 10K type strain sequencing project: providing services to taxonomists for standard genome sequencing and annotation.</title>
        <authorList>
            <consortium name="The Broad Institute Genomics Platform"/>
            <consortium name="The Broad Institute Genome Sequencing Center for Infectious Disease"/>
            <person name="Wu L."/>
            <person name="Ma J."/>
        </authorList>
    </citation>
    <scope>NUCLEOTIDE SEQUENCE [LARGE SCALE GENOMIC DNA]</scope>
    <source>
        <strain evidence="3">JCM 4805</strain>
    </source>
</reference>
<dbReference type="EMBL" id="BAAABY010000030">
    <property type="protein sequence ID" value="GAA0472832.1"/>
    <property type="molecule type" value="Genomic_DNA"/>
</dbReference>
<keyword evidence="1" id="KW-0732">Signal</keyword>
<feature type="signal peptide" evidence="1">
    <location>
        <begin position="1"/>
        <end position="21"/>
    </location>
</feature>
<dbReference type="RefSeq" id="WP_346096545.1">
    <property type="nucleotide sequence ID" value="NZ_BAAABY010000030.1"/>
</dbReference>
<name>A0ABP3K6M2_9ACTN</name>
<organism evidence="2 3">
    <name type="scientific">Streptomyces olivaceiscleroticus</name>
    <dbReference type="NCBI Taxonomy" id="68245"/>
    <lineage>
        <taxon>Bacteria</taxon>
        <taxon>Bacillati</taxon>
        <taxon>Actinomycetota</taxon>
        <taxon>Actinomycetes</taxon>
        <taxon>Kitasatosporales</taxon>
        <taxon>Streptomycetaceae</taxon>
        <taxon>Streptomyces</taxon>
    </lineage>
</organism>
<keyword evidence="3" id="KW-1185">Reference proteome</keyword>
<accession>A0ABP3K6M2</accession>
<evidence type="ECO:0000313" key="2">
    <source>
        <dbReference type="EMBL" id="GAA0472832.1"/>
    </source>
</evidence>
<protein>
    <recommendedName>
        <fullName evidence="4">DM13 domain-containing protein</fullName>
    </recommendedName>
</protein>
<dbReference type="Proteomes" id="UP001500909">
    <property type="component" value="Unassembled WGS sequence"/>
</dbReference>